<dbReference type="SUPFAM" id="SSF52833">
    <property type="entry name" value="Thioredoxin-like"/>
    <property type="match status" value="1"/>
</dbReference>
<evidence type="ECO:0000256" key="2">
    <source>
        <dbReference type="SAM" id="Phobius"/>
    </source>
</evidence>
<dbReference type="PANTHER" id="PTHR47353:SF1">
    <property type="entry name" value="THIOREDOXIN-LIKE PROTEIN HCF164, CHLOROPLASTIC"/>
    <property type="match status" value="1"/>
</dbReference>
<reference evidence="4" key="1">
    <citation type="submission" date="2024-07" db="EMBL/GenBank/DDBJ databases">
        <authorList>
            <person name="Kim Y.J."/>
            <person name="Jeong J.Y."/>
        </authorList>
    </citation>
    <scope>NUCLEOTIDE SEQUENCE</scope>
    <source>
        <strain evidence="4">GIHE-MW2</strain>
    </source>
</reference>
<dbReference type="CDD" id="cd02950">
    <property type="entry name" value="TxlA"/>
    <property type="match status" value="1"/>
</dbReference>
<dbReference type="Pfam" id="PF00085">
    <property type="entry name" value="Thioredoxin"/>
    <property type="match status" value="1"/>
</dbReference>
<protein>
    <submittedName>
        <fullName evidence="4">Thioredoxin family protein</fullName>
    </submittedName>
</protein>
<gene>
    <name evidence="4" type="ORF">ABWT76_005392</name>
</gene>
<dbReference type="EMBL" id="CP159837">
    <property type="protein sequence ID" value="XCM36619.1"/>
    <property type="molecule type" value="Genomic_DNA"/>
</dbReference>
<keyword evidence="2" id="KW-0812">Transmembrane</keyword>
<sequence length="205" mass="22027">MSPNSARSAVEANDSAQRTNGAISAIAPQLRNFLIVLVAIALSVSLFIGLRTETTTASLSEIAENSIPLDVALSNGKPTLMEFYANWCTSCQTMAPTLEELRADYQDRLNFVMLNVDNSKWLPEMLKYRVDGIPHFVFLGADGEAIASAIGEIPRSVMAENLTALVAGNSLPYAQATGQVSRVKSPIQKASQSSDPRSHGTQVVN</sequence>
<accession>A0AAU8JBP4</accession>
<dbReference type="Gene3D" id="3.40.30.10">
    <property type="entry name" value="Glutaredoxin"/>
    <property type="match status" value="1"/>
</dbReference>
<dbReference type="FunFam" id="3.40.30.10:FF:000423">
    <property type="entry name" value="Thiol:disulfide interchange protein"/>
    <property type="match status" value="1"/>
</dbReference>
<dbReference type="InterPro" id="IPR017937">
    <property type="entry name" value="Thioredoxin_CS"/>
</dbReference>
<dbReference type="AlphaFoldDB" id="A0AAU8JBP4"/>
<evidence type="ECO:0000256" key="1">
    <source>
        <dbReference type="SAM" id="MobiDB-lite"/>
    </source>
</evidence>
<dbReference type="InterPro" id="IPR044241">
    <property type="entry name" value="TxlA/HCF164"/>
</dbReference>
<dbReference type="InterPro" id="IPR036249">
    <property type="entry name" value="Thioredoxin-like_sf"/>
</dbReference>
<keyword evidence="2" id="KW-0472">Membrane</keyword>
<evidence type="ECO:0000313" key="4">
    <source>
        <dbReference type="EMBL" id="XCM36619.1"/>
    </source>
</evidence>
<keyword evidence="2" id="KW-1133">Transmembrane helix</keyword>
<dbReference type="GO" id="GO:0016671">
    <property type="term" value="F:oxidoreductase activity, acting on a sulfur group of donors, disulfide as acceptor"/>
    <property type="evidence" value="ECO:0007669"/>
    <property type="project" value="TreeGrafter"/>
</dbReference>
<feature type="region of interest" description="Disordered" evidence="1">
    <location>
        <begin position="182"/>
        <end position="205"/>
    </location>
</feature>
<dbReference type="PROSITE" id="PS51352">
    <property type="entry name" value="THIOREDOXIN_2"/>
    <property type="match status" value="1"/>
</dbReference>
<feature type="transmembrane region" description="Helical" evidence="2">
    <location>
        <begin position="33"/>
        <end position="50"/>
    </location>
</feature>
<proteinExistence type="predicted"/>
<feature type="domain" description="Thioredoxin" evidence="3">
    <location>
        <begin position="46"/>
        <end position="167"/>
    </location>
</feature>
<dbReference type="RefSeq" id="WP_082348877.1">
    <property type="nucleotide sequence ID" value="NZ_CP159837.1"/>
</dbReference>
<dbReference type="PANTHER" id="PTHR47353">
    <property type="entry name" value="THIOREDOXIN-LIKE PROTEIN HCF164, CHLOROPLASTIC"/>
    <property type="match status" value="1"/>
</dbReference>
<dbReference type="PROSITE" id="PS00194">
    <property type="entry name" value="THIOREDOXIN_1"/>
    <property type="match status" value="1"/>
</dbReference>
<evidence type="ECO:0000259" key="3">
    <source>
        <dbReference type="PROSITE" id="PS51352"/>
    </source>
</evidence>
<organism evidence="4">
    <name type="scientific">Planktothricoides raciborskii GIHE-MW2</name>
    <dbReference type="NCBI Taxonomy" id="2792601"/>
    <lineage>
        <taxon>Bacteria</taxon>
        <taxon>Bacillati</taxon>
        <taxon>Cyanobacteriota</taxon>
        <taxon>Cyanophyceae</taxon>
        <taxon>Oscillatoriophycideae</taxon>
        <taxon>Oscillatoriales</taxon>
        <taxon>Oscillatoriaceae</taxon>
        <taxon>Planktothricoides</taxon>
    </lineage>
</organism>
<name>A0AAU8JBP4_9CYAN</name>
<dbReference type="InterPro" id="IPR013766">
    <property type="entry name" value="Thioredoxin_domain"/>
</dbReference>